<dbReference type="FunFam" id="3.40.50.300:FF:000215">
    <property type="entry name" value="ATP-binding protein"/>
    <property type="match status" value="1"/>
</dbReference>
<dbReference type="Gene3D" id="3.40.50.300">
    <property type="entry name" value="P-loop containing nucleotide triphosphate hydrolases"/>
    <property type="match status" value="1"/>
</dbReference>
<dbReference type="RefSeq" id="WP_054288568.1">
    <property type="nucleotide sequence ID" value="NZ_CP012752.1"/>
</dbReference>
<evidence type="ECO:0000256" key="2">
    <source>
        <dbReference type="ARBA" id="ARBA00022723"/>
    </source>
</evidence>
<dbReference type="Pfam" id="PF02562">
    <property type="entry name" value="PhoH"/>
    <property type="match status" value="1"/>
</dbReference>
<dbReference type="GO" id="GO:0005525">
    <property type="term" value="F:GTP binding"/>
    <property type="evidence" value="ECO:0007669"/>
    <property type="project" value="UniProtKB-KW"/>
</dbReference>
<dbReference type="EC" id="5.6.2.5" evidence="14"/>
<dbReference type="Proteomes" id="UP000063699">
    <property type="component" value="Chromosome"/>
</dbReference>
<dbReference type="SMART" id="SM00670">
    <property type="entry name" value="PINc"/>
    <property type="match status" value="1"/>
</dbReference>
<evidence type="ECO:0000256" key="8">
    <source>
        <dbReference type="ARBA" id="ARBA00023235"/>
    </source>
</evidence>
<evidence type="ECO:0000256" key="6">
    <source>
        <dbReference type="ARBA" id="ARBA00022842"/>
    </source>
</evidence>
<evidence type="ECO:0000256" key="10">
    <source>
        <dbReference type="ARBA" id="ARBA00048548"/>
    </source>
</evidence>
<feature type="domain" description="PIN" evidence="18">
    <location>
        <begin position="32"/>
        <end position="161"/>
    </location>
</feature>
<evidence type="ECO:0000259" key="18">
    <source>
        <dbReference type="SMART" id="SM00670"/>
    </source>
</evidence>
<evidence type="ECO:0000256" key="14">
    <source>
        <dbReference type="ARBA" id="ARBA00066581"/>
    </source>
</evidence>
<dbReference type="CDD" id="cd09883">
    <property type="entry name" value="PIN_VapC_PhoHL-ATPase"/>
    <property type="match status" value="1"/>
</dbReference>
<keyword evidence="5 19" id="KW-0067">ATP-binding</keyword>
<keyword evidence="4" id="KW-0378">Hydrolase</keyword>
<dbReference type="OrthoDB" id="9805148at2"/>
<dbReference type="InterPro" id="IPR027417">
    <property type="entry name" value="P-loop_NTPase"/>
</dbReference>
<dbReference type="EMBL" id="CP012752">
    <property type="protein sequence ID" value="ALG06595.1"/>
    <property type="molecule type" value="Genomic_DNA"/>
</dbReference>
<keyword evidence="6" id="KW-0460">Magnesium</keyword>
<evidence type="ECO:0000256" key="5">
    <source>
        <dbReference type="ARBA" id="ARBA00022840"/>
    </source>
</evidence>
<organism evidence="19 20">
    <name type="scientific">Kibdelosporangium phytohabitans</name>
    <dbReference type="NCBI Taxonomy" id="860235"/>
    <lineage>
        <taxon>Bacteria</taxon>
        <taxon>Bacillati</taxon>
        <taxon>Actinomycetota</taxon>
        <taxon>Actinomycetes</taxon>
        <taxon>Pseudonocardiales</taxon>
        <taxon>Pseudonocardiaceae</taxon>
        <taxon>Kibdelosporangium</taxon>
    </lineage>
</organism>
<evidence type="ECO:0000313" key="20">
    <source>
        <dbReference type="Proteomes" id="UP000063699"/>
    </source>
</evidence>
<dbReference type="SUPFAM" id="SSF52540">
    <property type="entry name" value="P-loop containing nucleoside triphosphate hydrolases"/>
    <property type="match status" value="1"/>
</dbReference>
<keyword evidence="20" id="KW-1185">Reference proteome</keyword>
<evidence type="ECO:0000256" key="11">
    <source>
        <dbReference type="ARBA" id="ARBA00049360"/>
    </source>
</evidence>
<sequence>MTAPRSARRSAGQGSSRSSSRGASRRTTPARHVYVLDTSVLLSDPWALTRFAEHSVVLPLVVISELEGKRHHPELGWFARTALRMLDDLRLRHGRLDKPVPIGDADGTLHVELNHSDPSVLPAGFRTDSNDARILACALNLAAEDAGQTVTLVTKDIPLRVKAAACGLTADEYRAQEVTPSGWTGMADLDVSQDVVDALFAQNVVDLADHGIDEAAELPCNTGLRLLAGTSSALGRVTQDKQVRLVRGDREVFGLHGRSAEQRIALDLLMDPDVGIVSLGGRAGTGKSALALCAGLESVLERGLHRKVVVFRPVYAVGGQELGYLPGSESEKMQPWAQAVFDTLGALVSPPVIEEVLDRGMLEVLPLTHIRGRSLHDAFVIVDEAQSLERNVLLTVLSRLGTGSRVVLTHDVAQRDNLRVGRHDGVAAVIEKLKGHPLFAHVTLTRSERSPIAALVTEMLEDYPG</sequence>
<keyword evidence="7" id="KW-0342">GTP-binding</keyword>
<dbReference type="InterPro" id="IPR051451">
    <property type="entry name" value="PhoH2-like"/>
</dbReference>
<evidence type="ECO:0000256" key="15">
    <source>
        <dbReference type="ARBA" id="ARBA00071584"/>
    </source>
</evidence>
<feature type="compositionally biased region" description="Low complexity" evidence="17">
    <location>
        <begin position="9"/>
        <end position="26"/>
    </location>
</feature>
<feature type="region of interest" description="Disordered" evidence="17">
    <location>
        <begin position="1"/>
        <end position="29"/>
    </location>
</feature>
<evidence type="ECO:0000256" key="3">
    <source>
        <dbReference type="ARBA" id="ARBA00022741"/>
    </source>
</evidence>
<keyword evidence="1" id="KW-0540">Nuclease</keyword>
<evidence type="ECO:0000256" key="17">
    <source>
        <dbReference type="SAM" id="MobiDB-lite"/>
    </source>
</evidence>
<dbReference type="GO" id="GO:0004518">
    <property type="term" value="F:nuclease activity"/>
    <property type="evidence" value="ECO:0007669"/>
    <property type="project" value="UniProtKB-KW"/>
</dbReference>
<dbReference type="KEGG" id="kphy:AOZ06_06350"/>
<accession>A0A0N9HPQ4</accession>
<dbReference type="GO" id="GO:0005524">
    <property type="term" value="F:ATP binding"/>
    <property type="evidence" value="ECO:0007669"/>
    <property type="project" value="UniProtKB-KW"/>
</dbReference>
<proteinExistence type="inferred from homology"/>
<dbReference type="PANTHER" id="PTHR30473">
    <property type="entry name" value="PROTEIN PHOH"/>
    <property type="match status" value="1"/>
</dbReference>
<comment type="catalytic activity">
    <reaction evidence="11">
        <text>ATP + H2O = ADP + phosphate + H(+)</text>
        <dbReference type="Rhea" id="RHEA:13065"/>
        <dbReference type="ChEBI" id="CHEBI:15377"/>
        <dbReference type="ChEBI" id="CHEBI:15378"/>
        <dbReference type="ChEBI" id="CHEBI:30616"/>
        <dbReference type="ChEBI" id="CHEBI:43474"/>
        <dbReference type="ChEBI" id="CHEBI:456216"/>
    </reaction>
</comment>
<dbReference type="STRING" id="860235.AOZ06_06350"/>
<keyword evidence="3" id="KW-0547">Nucleotide-binding</keyword>
<evidence type="ECO:0000256" key="7">
    <source>
        <dbReference type="ARBA" id="ARBA00023134"/>
    </source>
</evidence>
<dbReference type="AlphaFoldDB" id="A0A0N9HPQ4"/>
<keyword evidence="8" id="KW-0413">Isomerase</keyword>
<dbReference type="GO" id="GO:0032574">
    <property type="term" value="F:5'-3' RNA helicase activity"/>
    <property type="evidence" value="ECO:0007669"/>
    <property type="project" value="UniProtKB-EC"/>
</dbReference>
<evidence type="ECO:0000256" key="16">
    <source>
        <dbReference type="ARBA" id="ARBA00076032"/>
    </source>
</evidence>
<comment type="similarity">
    <text evidence="13">In the C-terminal section; belongs to the PhoH family.</text>
</comment>
<evidence type="ECO:0000256" key="13">
    <source>
        <dbReference type="ARBA" id="ARBA00060962"/>
    </source>
</evidence>
<dbReference type="SUPFAM" id="SSF88723">
    <property type="entry name" value="PIN domain-like"/>
    <property type="match status" value="1"/>
</dbReference>
<protein>
    <recommendedName>
        <fullName evidence="15">Protein PhoH2</fullName>
        <ecNumber evidence="14">5.6.2.5</ecNumber>
    </recommendedName>
    <alternativeName>
        <fullName evidence="16">RNA 5'-3' helicase PhoH2</fullName>
    </alternativeName>
</protein>
<evidence type="ECO:0000256" key="4">
    <source>
        <dbReference type="ARBA" id="ARBA00022801"/>
    </source>
</evidence>
<dbReference type="GO" id="GO:0016787">
    <property type="term" value="F:hydrolase activity"/>
    <property type="evidence" value="ECO:0007669"/>
    <property type="project" value="UniProtKB-KW"/>
</dbReference>
<dbReference type="InterPro" id="IPR002716">
    <property type="entry name" value="PIN_dom"/>
</dbReference>
<dbReference type="GO" id="GO:0046872">
    <property type="term" value="F:metal ion binding"/>
    <property type="evidence" value="ECO:0007669"/>
    <property type="project" value="UniProtKB-KW"/>
</dbReference>
<dbReference type="GO" id="GO:0005829">
    <property type="term" value="C:cytosol"/>
    <property type="evidence" value="ECO:0007669"/>
    <property type="project" value="TreeGrafter"/>
</dbReference>
<dbReference type="Pfam" id="PF13638">
    <property type="entry name" value="PIN_4"/>
    <property type="match status" value="1"/>
</dbReference>
<comment type="similarity">
    <text evidence="9">In the N-terminal section; belongs to the PINc/VapC protein family.</text>
</comment>
<gene>
    <name evidence="19" type="ORF">AOZ06_06350</name>
</gene>
<evidence type="ECO:0000256" key="9">
    <source>
        <dbReference type="ARBA" id="ARBA00046345"/>
    </source>
</evidence>
<dbReference type="InterPro" id="IPR029060">
    <property type="entry name" value="PIN-like_dom_sf"/>
</dbReference>
<name>A0A0N9HPQ4_9PSEU</name>
<comment type="catalytic activity">
    <reaction evidence="12">
        <text>n ATP + n H2O + wound RNA = n ADP + n phosphate + unwound RNA.</text>
        <dbReference type="EC" id="5.6.2.5"/>
    </reaction>
</comment>
<reference evidence="19 20" key="1">
    <citation type="submission" date="2015-07" db="EMBL/GenBank/DDBJ databases">
        <title>Genome sequencing of Kibdelosporangium phytohabitans.</title>
        <authorList>
            <person name="Qin S."/>
            <person name="Xing K."/>
        </authorList>
    </citation>
    <scope>NUCLEOTIDE SEQUENCE [LARGE SCALE GENOMIC DNA]</scope>
    <source>
        <strain evidence="19 20">KLBMP1111</strain>
    </source>
</reference>
<dbReference type="InterPro" id="IPR003714">
    <property type="entry name" value="PhoH"/>
</dbReference>
<evidence type="ECO:0000256" key="12">
    <source>
        <dbReference type="ARBA" id="ARBA00052583"/>
    </source>
</evidence>
<dbReference type="Gene3D" id="3.40.50.1010">
    <property type="entry name" value="5'-nuclease"/>
    <property type="match status" value="1"/>
</dbReference>
<comment type="catalytic activity">
    <reaction evidence="10">
        <text>GTP + H2O = GDP + phosphate + H(+)</text>
        <dbReference type="Rhea" id="RHEA:19669"/>
        <dbReference type="ChEBI" id="CHEBI:15377"/>
        <dbReference type="ChEBI" id="CHEBI:15378"/>
        <dbReference type="ChEBI" id="CHEBI:37565"/>
        <dbReference type="ChEBI" id="CHEBI:43474"/>
        <dbReference type="ChEBI" id="CHEBI:58189"/>
    </reaction>
</comment>
<dbReference type="PANTHER" id="PTHR30473:SF2">
    <property type="entry name" value="PIN DOMAIN-CONTAINING PROTEIN"/>
    <property type="match status" value="1"/>
</dbReference>
<evidence type="ECO:0000256" key="1">
    <source>
        <dbReference type="ARBA" id="ARBA00022722"/>
    </source>
</evidence>
<evidence type="ECO:0000313" key="19">
    <source>
        <dbReference type="EMBL" id="ALG06595.1"/>
    </source>
</evidence>
<keyword evidence="2" id="KW-0479">Metal-binding</keyword>